<dbReference type="InterPro" id="IPR050307">
    <property type="entry name" value="Sterol_Desaturase_Related"/>
</dbReference>
<comment type="catalytic activity">
    <reaction evidence="11">
        <text>a long-chain fatty aldehyde + 2 NADPH + O2 + H(+) = a long-chain alkane + formate + 2 NADP(+) + H2O</text>
        <dbReference type="Rhea" id="RHEA:21440"/>
        <dbReference type="ChEBI" id="CHEBI:15377"/>
        <dbReference type="ChEBI" id="CHEBI:15378"/>
        <dbReference type="ChEBI" id="CHEBI:15379"/>
        <dbReference type="ChEBI" id="CHEBI:15740"/>
        <dbReference type="ChEBI" id="CHEBI:17176"/>
        <dbReference type="ChEBI" id="CHEBI:57783"/>
        <dbReference type="ChEBI" id="CHEBI:58349"/>
        <dbReference type="ChEBI" id="CHEBI:83563"/>
        <dbReference type="EC" id="4.1.99.5"/>
    </reaction>
</comment>
<feature type="region of interest" description="Disordered" evidence="12">
    <location>
        <begin position="94"/>
        <end position="113"/>
    </location>
</feature>
<keyword evidence="9" id="KW-0472">Membrane</keyword>
<comment type="caution">
    <text evidence="14">The sequence shown here is derived from an EMBL/GenBank/DDBJ whole genome shotgun (WGS) entry which is preliminary data.</text>
</comment>
<evidence type="ECO:0000256" key="7">
    <source>
        <dbReference type="ARBA" id="ARBA00022857"/>
    </source>
</evidence>
<name>A0AAD8WY07_LOLMU</name>
<keyword evidence="10" id="KW-0456">Lyase</keyword>
<dbReference type="PANTHER" id="PTHR11863">
    <property type="entry name" value="STEROL DESATURASE"/>
    <property type="match status" value="1"/>
</dbReference>
<reference evidence="14" key="1">
    <citation type="submission" date="2023-07" db="EMBL/GenBank/DDBJ databases">
        <title>A chromosome-level genome assembly of Lolium multiflorum.</title>
        <authorList>
            <person name="Chen Y."/>
            <person name="Copetti D."/>
            <person name="Kolliker R."/>
            <person name="Studer B."/>
        </authorList>
    </citation>
    <scope>NUCLEOTIDE SEQUENCE</scope>
    <source>
        <strain evidence="14">02402/16</strain>
        <tissue evidence="14">Leaf</tissue>
    </source>
</reference>
<keyword evidence="7" id="KW-0521">NADP</keyword>
<evidence type="ECO:0000256" key="5">
    <source>
        <dbReference type="ARBA" id="ARBA00022692"/>
    </source>
</evidence>
<organism evidence="14 15">
    <name type="scientific">Lolium multiflorum</name>
    <name type="common">Italian ryegrass</name>
    <name type="synonym">Lolium perenne subsp. multiflorum</name>
    <dbReference type="NCBI Taxonomy" id="4521"/>
    <lineage>
        <taxon>Eukaryota</taxon>
        <taxon>Viridiplantae</taxon>
        <taxon>Streptophyta</taxon>
        <taxon>Embryophyta</taxon>
        <taxon>Tracheophyta</taxon>
        <taxon>Spermatophyta</taxon>
        <taxon>Magnoliopsida</taxon>
        <taxon>Liliopsida</taxon>
        <taxon>Poales</taxon>
        <taxon>Poaceae</taxon>
        <taxon>BOP clade</taxon>
        <taxon>Pooideae</taxon>
        <taxon>Poodae</taxon>
        <taxon>Poeae</taxon>
        <taxon>Poeae Chloroplast Group 2 (Poeae type)</taxon>
        <taxon>Loliodinae</taxon>
        <taxon>Loliinae</taxon>
        <taxon>Lolium</taxon>
    </lineage>
</organism>
<proteinExistence type="inferred from homology"/>
<dbReference type="GO" id="GO:0008610">
    <property type="term" value="P:lipid biosynthetic process"/>
    <property type="evidence" value="ECO:0007669"/>
    <property type="project" value="InterPro"/>
</dbReference>
<dbReference type="Proteomes" id="UP001231189">
    <property type="component" value="Unassembled WGS sequence"/>
</dbReference>
<comment type="subcellular location">
    <subcellularLocation>
        <location evidence="1">Endoplasmic reticulum membrane</location>
        <topology evidence="1">Multi-pass membrane protein</topology>
    </subcellularLocation>
</comment>
<evidence type="ECO:0000313" key="14">
    <source>
        <dbReference type="EMBL" id="KAK1685187.1"/>
    </source>
</evidence>
<keyword evidence="8" id="KW-1133">Transmembrane helix</keyword>
<evidence type="ECO:0000256" key="6">
    <source>
        <dbReference type="ARBA" id="ARBA00022824"/>
    </source>
</evidence>
<dbReference type="InterPro" id="IPR006694">
    <property type="entry name" value="Fatty_acid_hydroxylase"/>
</dbReference>
<protein>
    <recommendedName>
        <fullName evidence="4">aldehyde oxygenase (deformylating)</fullName>
        <ecNumber evidence="4">4.1.99.5</ecNumber>
    </recommendedName>
</protein>
<dbReference type="AlphaFoldDB" id="A0AAD8WY07"/>
<evidence type="ECO:0000259" key="13">
    <source>
        <dbReference type="Pfam" id="PF04116"/>
    </source>
</evidence>
<evidence type="ECO:0000256" key="3">
    <source>
        <dbReference type="ARBA" id="ARBA00011738"/>
    </source>
</evidence>
<comment type="similarity">
    <text evidence="2">Belongs to the sterol desaturase family.</text>
</comment>
<dbReference type="GO" id="GO:0005506">
    <property type="term" value="F:iron ion binding"/>
    <property type="evidence" value="ECO:0007669"/>
    <property type="project" value="InterPro"/>
</dbReference>
<dbReference type="GO" id="GO:0005789">
    <property type="term" value="C:endoplasmic reticulum membrane"/>
    <property type="evidence" value="ECO:0007669"/>
    <property type="project" value="UniProtKB-SubCell"/>
</dbReference>
<evidence type="ECO:0000313" key="15">
    <source>
        <dbReference type="Proteomes" id="UP001231189"/>
    </source>
</evidence>
<dbReference type="GO" id="GO:0071771">
    <property type="term" value="F:aldehyde oxygenase (deformylating) activity"/>
    <property type="evidence" value="ECO:0007669"/>
    <property type="project" value="UniProtKB-EC"/>
</dbReference>
<evidence type="ECO:0000256" key="8">
    <source>
        <dbReference type="ARBA" id="ARBA00022989"/>
    </source>
</evidence>
<dbReference type="Pfam" id="PF04116">
    <property type="entry name" value="FA_hydroxylase"/>
    <property type="match status" value="1"/>
</dbReference>
<evidence type="ECO:0000256" key="10">
    <source>
        <dbReference type="ARBA" id="ARBA00023239"/>
    </source>
</evidence>
<evidence type="ECO:0000256" key="2">
    <source>
        <dbReference type="ARBA" id="ARBA00009324"/>
    </source>
</evidence>
<evidence type="ECO:0000256" key="12">
    <source>
        <dbReference type="SAM" id="MobiDB-lite"/>
    </source>
</evidence>
<keyword evidence="6" id="KW-0256">Endoplasmic reticulum</keyword>
<feature type="domain" description="Fatty acid hydroxylase" evidence="13">
    <location>
        <begin position="4"/>
        <end position="76"/>
    </location>
</feature>
<dbReference type="EMBL" id="JAUUTY010000002">
    <property type="protein sequence ID" value="KAK1685187.1"/>
    <property type="molecule type" value="Genomic_DNA"/>
</dbReference>
<evidence type="ECO:0000256" key="1">
    <source>
        <dbReference type="ARBA" id="ARBA00004477"/>
    </source>
</evidence>
<accession>A0AAD8WY07</accession>
<evidence type="ECO:0000256" key="11">
    <source>
        <dbReference type="ARBA" id="ARBA00047909"/>
    </source>
</evidence>
<evidence type="ECO:0000256" key="9">
    <source>
        <dbReference type="ARBA" id="ARBA00023136"/>
    </source>
</evidence>
<sequence length="113" mass="13090">MAGPAIIPCHVTTLWLWFAMLQVIAIDLHSGFDFPFNPTNFIPFYGGARHHDYHHRVGNQSNFAPTFTYCDYLYGTDKGYTYHNASLEELPKEMTENNVDEGQSNHFNNRKFK</sequence>
<dbReference type="GO" id="GO:0016491">
    <property type="term" value="F:oxidoreductase activity"/>
    <property type="evidence" value="ECO:0007669"/>
    <property type="project" value="InterPro"/>
</dbReference>
<gene>
    <name evidence="14" type="ORF">QYE76_046035</name>
</gene>
<comment type="subunit">
    <text evidence="3">Homodimer.</text>
</comment>
<evidence type="ECO:0000256" key="4">
    <source>
        <dbReference type="ARBA" id="ARBA00013146"/>
    </source>
</evidence>
<dbReference type="EC" id="4.1.99.5" evidence="4"/>
<keyword evidence="5" id="KW-0812">Transmembrane</keyword>
<feature type="compositionally biased region" description="Polar residues" evidence="12">
    <location>
        <begin position="96"/>
        <end position="107"/>
    </location>
</feature>
<keyword evidence="15" id="KW-1185">Reference proteome</keyword>